<comment type="function">
    <text evidence="8">Catalyzes the stereoinversion of LL-2,6-diaminopimelate (L,L-DAP) to meso-diaminopimelate (meso-DAP), a precursor of L-lysine and an essential component of the bacterial peptidoglycan.</text>
</comment>
<feature type="active site" evidence="9">
    <location>
        <position position="80"/>
    </location>
</feature>
<feature type="binding site" evidence="8">
    <location>
        <position position="12"/>
    </location>
    <ligand>
        <name>substrate</name>
    </ligand>
</feature>
<evidence type="ECO:0000256" key="2">
    <source>
        <dbReference type="ARBA" id="ARBA00010219"/>
    </source>
</evidence>
<feature type="binding site" evidence="8">
    <location>
        <begin position="233"/>
        <end position="234"/>
    </location>
    <ligand>
        <name>substrate</name>
    </ligand>
</feature>
<feature type="active site" description="Proton donor" evidence="8">
    <location>
        <position position="80"/>
    </location>
</feature>
<evidence type="ECO:0000256" key="1">
    <source>
        <dbReference type="ARBA" id="ARBA00005196"/>
    </source>
</evidence>
<evidence type="ECO:0000313" key="11">
    <source>
        <dbReference type="Proteomes" id="UP000051249"/>
    </source>
</evidence>
<comment type="subunit">
    <text evidence="8">Homodimer.</text>
</comment>
<comment type="pathway">
    <text evidence="1 8">Amino-acid biosynthesis; L-lysine biosynthesis via DAP pathway; DL-2,6-diaminopimelate from LL-2,6-diaminopimelate: step 1/1.</text>
</comment>
<feature type="active site" description="Proton acceptor" evidence="8">
    <location>
        <position position="232"/>
    </location>
</feature>
<dbReference type="HAMAP" id="MF_00197">
    <property type="entry name" value="DAP_epimerase"/>
    <property type="match status" value="1"/>
</dbReference>
<evidence type="ECO:0000256" key="4">
    <source>
        <dbReference type="ARBA" id="ARBA00022605"/>
    </source>
</evidence>
<evidence type="ECO:0000256" key="7">
    <source>
        <dbReference type="ARBA" id="ARBA00051712"/>
    </source>
</evidence>
<sequence length="324" mass="35882">MTEILRVHGSENTFLLIDQRNLNQPLSDSELQQLAQTSLKSDDKAVGGTDGLLVVNQPTKEHALAQMRVINSDGSEASMCGNGLRTVARYLSETTNQDQFLVDTMHANLRVRKMPQLFTGIPTFSDEISPVSFDLDTLPMTLPEHTQVIDEIIPELHPSIHFSAVSVPNPHLIGIVTHDEMESSLLEDLGRRLNEPNEFFSDGVNLSFVEILGPNRIFVRTFERGVGLTNACGTGMSAATLVYDLTHPESGTFETLTNVTNPGGMVQTTAHKNDDQYWIELTGNATVTFKIEITESDLHDANLENITATDTHEETQYQRFVNSL</sequence>
<evidence type="ECO:0000256" key="8">
    <source>
        <dbReference type="HAMAP-Rule" id="MF_00197"/>
    </source>
</evidence>
<dbReference type="Proteomes" id="UP000051249">
    <property type="component" value="Unassembled WGS sequence"/>
</dbReference>
<dbReference type="GO" id="GO:0008837">
    <property type="term" value="F:diaminopimelate epimerase activity"/>
    <property type="evidence" value="ECO:0007669"/>
    <property type="project" value="UniProtKB-UniRule"/>
</dbReference>
<dbReference type="PROSITE" id="PS01326">
    <property type="entry name" value="DAP_EPIMERASE"/>
    <property type="match status" value="1"/>
</dbReference>
<organism evidence="10 11">
    <name type="scientific">Pediococcus argentinicus</name>
    <dbReference type="NCBI Taxonomy" id="480391"/>
    <lineage>
        <taxon>Bacteria</taxon>
        <taxon>Bacillati</taxon>
        <taxon>Bacillota</taxon>
        <taxon>Bacilli</taxon>
        <taxon>Lactobacillales</taxon>
        <taxon>Lactobacillaceae</taxon>
        <taxon>Pediococcus</taxon>
    </lineage>
</organism>
<dbReference type="InterPro" id="IPR018510">
    <property type="entry name" value="DAP_epimerase_AS"/>
</dbReference>
<evidence type="ECO:0000256" key="6">
    <source>
        <dbReference type="ARBA" id="ARBA00023235"/>
    </source>
</evidence>
<keyword evidence="5 8" id="KW-0457">Lysine biosynthesis</keyword>
<dbReference type="InterPro" id="IPR001653">
    <property type="entry name" value="DAP_epimerase_DapF"/>
</dbReference>
<dbReference type="GO" id="GO:0005829">
    <property type="term" value="C:cytosol"/>
    <property type="evidence" value="ECO:0007669"/>
    <property type="project" value="TreeGrafter"/>
</dbReference>
<proteinExistence type="inferred from homology"/>
<name>A0A0R2N9V8_9LACO</name>
<dbReference type="AlphaFoldDB" id="A0A0R2N9V8"/>
<evidence type="ECO:0000256" key="5">
    <source>
        <dbReference type="ARBA" id="ARBA00023154"/>
    </source>
</evidence>
<comment type="caution">
    <text evidence="10">The sequence shown here is derived from an EMBL/GenBank/DDBJ whole genome shotgun (WGS) entry which is preliminary data.</text>
</comment>
<dbReference type="UniPathway" id="UPA00034">
    <property type="reaction ID" value="UER00025"/>
</dbReference>
<dbReference type="PATRIC" id="fig|480391.4.peg.1324"/>
<dbReference type="PANTHER" id="PTHR31689:SF0">
    <property type="entry name" value="DIAMINOPIMELATE EPIMERASE"/>
    <property type="match status" value="1"/>
</dbReference>
<evidence type="ECO:0000313" key="10">
    <source>
        <dbReference type="EMBL" id="KRO22044.1"/>
    </source>
</evidence>
<evidence type="ECO:0000256" key="3">
    <source>
        <dbReference type="ARBA" id="ARBA00013080"/>
    </source>
</evidence>
<dbReference type="GO" id="GO:0009089">
    <property type="term" value="P:lysine biosynthetic process via diaminopimelate"/>
    <property type="evidence" value="ECO:0007669"/>
    <property type="project" value="UniProtKB-UniRule"/>
</dbReference>
<comment type="subcellular location">
    <subcellularLocation>
        <location evidence="8">Cytoplasm</location>
    </subcellularLocation>
</comment>
<feature type="binding site" evidence="8">
    <location>
        <begin position="223"/>
        <end position="224"/>
    </location>
    <ligand>
        <name>substrate</name>
    </ligand>
</feature>
<keyword evidence="8" id="KW-0963">Cytoplasm</keyword>
<dbReference type="Gene3D" id="3.10.310.10">
    <property type="entry name" value="Diaminopimelate Epimerase, Chain A, domain 1"/>
    <property type="match status" value="2"/>
</dbReference>
<protein>
    <recommendedName>
        <fullName evidence="3 8">Diaminopimelate epimerase</fullName>
        <shortName evidence="8">DAP epimerase</shortName>
        <ecNumber evidence="3 8">5.1.1.7</ecNumber>
    </recommendedName>
    <alternativeName>
        <fullName evidence="8">PLP-independent amino acid racemase</fullName>
    </alternativeName>
</protein>
<dbReference type="NCBIfam" id="TIGR00652">
    <property type="entry name" value="DapF"/>
    <property type="match status" value="1"/>
</dbReference>
<feature type="binding site" evidence="8">
    <location>
        <begin position="81"/>
        <end position="82"/>
    </location>
    <ligand>
        <name>substrate</name>
    </ligand>
</feature>
<feature type="binding site" evidence="8">
    <location>
        <position position="71"/>
    </location>
    <ligand>
        <name>substrate</name>
    </ligand>
</feature>
<dbReference type="RefSeq" id="WP_057800402.1">
    <property type="nucleotide sequence ID" value="NZ_BJZZ01000043.1"/>
</dbReference>
<gene>
    <name evidence="8" type="primary">dapF</name>
    <name evidence="10" type="ORF">IV88_GL001302</name>
</gene>
<dbReference type="EMBL" id="JQCQ01000042">
    <property type="protein sequence ID" value="KRO22044.1"/>
    <property type="molecule type" value="Genomic_DNA"/>
</dbReference>
<comment type="similarity">
    <text evidence="2 8">Belongs to the diaminopimelate epimerase family.</text>
</comment>
<dbReference type="Pfam" id="PF01678">
    <property type="entry name" value="DAP_epimerase"/>
    <property type="match status" value="2"/>
</dbReference>
<comment type="catalytic activity">
    <reaction evidence="7 8">
        <text>(2S,6S)-2,6-diaminopimelate = meso-2,6-diaminopimelate</text>
        <dbReference type="Rhea" id="RHEA:15393"/>
        <dbReference type="ChEBI" id="CHEBI:57609"/>
        <dbReference type="ChEBI" id="CHEBI:57791"/>
        <dbReference type="EC" id="5.1.1.7"/>
    </reaction>
</comment>
<keyword evidence="11" id="KW-1185">Reference proteome</keyword>
<reference evidence="10 11" key="1">
    <citation type="journal article" date="2015" name="Genome Announc.">
        <title>Expanding the biotechnology potential of lactobacilli through comparative genomics of 213 strains and associated genera.</title>
        <authorList>
            <person name="Sun Z."/>
            <person name="Harris H.M."/>
            <person name="McCann A."/>
            <person name="Guo C."/>
            <person name="Argimon S."/>
            <person name="Zhang W."/>
            <person name="Yang X."/>
            <person name="Jeffery I.B."/>
            <person name="Cooney J.C."/>
            <person name="Kagawa T.F."/>
            <person name="Liu W."/>
            <person name="Song Y."/>
            <person name="Salvetti E."/>
            <person name="Wrobel A."/>
            <person name="Rasinkangas P."/>
            <person name="Parkhill J."/>
            <person name="Rea M.C."/>
            <person name="O'Sullivan O."/>
            <person name="Ritari J."/>
            <person name="Douillard F.P."/>
            <person name="Paul Ross R."/>
            <person name="Yang R."/>
            <person name="Briner A.E."/>
            <person name="Felis G.E."/>
            <person name="de Vos W.M."/>
            <person name="Barrangou R."/>
            <person name="Klaenhammer T.R."/>
            <person name="Caufield P.W."/>
            <person name="Cui Y."/>
            <person name="Zhang H."/>
            <person name="O'Toole P.W."/>
        </authorList>
    </citation>
    <scope>NUCLEOTIDE SEQUENCE [LARGE SCALE GENOMIC DNA]</scope>
    <source>
        <strain evidence="10 11">DSM 23026</strain>
    </source>
</reference>
<dbReference type="SUPFAM" id="SSF54506">
    <property type="entry name" value="Diaminopimelate epimerase-like"/>
    <property type="match status" value="2"/>
</dbReference>
<comment type="caution">
    <text evidence="8">Lacks conserved residue(s) required for the propagation of feature annotation.</text>
</comment>
<evidence type="ECO:0000256" key="9">
    <source>
        <dbReference type="PROSITE-ProRule" id="PRU10125"/>
    </source>
</evidence>
<keyword evidence="4 8" id="KW-0028">Amino-acid biosynthesis</keyword>
<feature type="site" description="Could be important to modulate the pK values of the two catalytic cysteine residues" evidence="8">
    <location>
        <position position="223"/>
    </location>
</feature>
<feature type="binding site" evidence="8">
    <location>
        <position position="169"/>
    </location>
    <ligand>
        <name>substrate</name>
    </ligand>
</feature>
<keyword evidence="6 8" id="KW-0413">Isomerase</keyword>
<feature type="binding site" evidence="8">
    <location>
        <position position="205"/>
    </location>
    <ligand>
        <name>substrate</name>
    </ligand>
</feature>
<dbReference type="EC" id="5.1.1.7" evidence="3 8"/>
<dbReference type="PANTHER" id="PTHR31689">
    <property type="entry name" value="DIAMINOPIMELATE EPIMERASE, CHLOROPLASTIC"/>
    <property type="match status" value="1"/>
</dbReference>
<dbReference type="OrthoDB" id="9805408at2"/>
<feature type="site" description="Could be important to modulate the pK values of the two catalytic cysteine residues" evidence="8">
    <location>
        <position position="171"/>
    </location>
</feature>
<accession>A0A0R2N9V8</accession>